<dbReference type="OrthoDB" id="167576at2759"/>
<gene>
    <name evidence="4" type="ORF">SmJEL517_g03360</name>
</gene>
<evidence type="ECO:0000259" key="3">
    <source>
        <dbReference type="PROSITE" id="PS50203"/>
    </source>
</evidence>
<dbReference type="GO" id="GO:0006508">
    <property type="term" value="P:proteolysis"/>
    <property type="evidence" value="ECO:0007669"/>
    <property type="project" value="InterPro"/>
</dbReference>
<dbReference type="GO" id="GO:0004198">
    <property type="term" value="F:calcium-dependent cysteine-type endopeptidase activity"/>
    <property type="evidence" value="ECO:0007669"/>
    <property type="project" value="InterPro"/>
</dbReference>
<evidence type="ECO:0000313" key="4">
    <source>
        <dbReference type="EMBL" id="TPX33926.1"/>
    </source>
</evidence>
<evidence type="ECO:0000313" key="5">
    <source>
        <dbReference type="Proteomes" id="UP000319731"/>
    </source>
</evidence>
<dbReference type="Proteomes" id="UP000319731">
    <property type="component" value="Unassembled WGS sequence"/>
</dbReference>
<name>A0A507C7F7_9FUNG</name>
<evidence type="ECO:0000256" key="2">
    <source>
        <dbReference type="SAM" id="MobiDB-lite"/>
    </source>
</evidence>
<reference evidence="4 5" key="1">
    <citation type="journal article" date="2019" name="Sci. Rep.">
        <title>Comparative genomics of chytrid fungi reveal insights into the obligate biotrophic and pathogenic lifestyle of Synchytrium endobioticum.</title>
        <authorList>
            <person name="van de Vossenberg B.T.L.H."/>
            <person name="Warris S."/>
            <person name="Nguyen H.D.T."/>
            <person name="van Gent-Pelzer M.P.E."/>
            <person name="Joly D.L."/>
            <person name="van de Geest H.C."/>
            <person name="Bonants P.J.M."/>
            <person name="Smith D.S."/>
            <person name="Levesque C.A."/>
            <person name="van der Lee T.A.J."/>
        </authorList>
    </citation>
    <scope>NUCLEOTIDE SEQUENCE [LARGE SCALE GENOMIC DNA]</scope>
    <source>
        <strain evidence="4 5">JEL517</strain>
    </source>
</reference>
<feature type="region of interest" description="Disordered" evidence="2">
    <location>
        <begin position="805"/>
        <end position="845"/>
    </location>
</feature>
<organism evidence="4 5">
    <name type="scientific">Synchytrium microbalum</name>
    <dbReference type="NCBI Taxonomy" id="1806994"/>
    <lineage>
        <taxon>Eukaryota</taxon>
        <taxon>Fungi</taxon>
        <taxon>Fungi incertae sedis</taxon>
        <taxon>Chytridiomycota</taxon>
        <taxon>Chytridiomycota incertae sedis</taxon>
        <taxon>Chytridiomycetes</taxon>
        <taxon>Synchytriales</taxon>
        <taxon>Synchytriaceae</taxon>
        <taxon>Synchytrium</taxon>
    </lineage>
</organism>
<dbReference type="SUPFAM" id="SSF54001">
    <property type="entry name" value="Cysteine proteinases"/>
    <property type="match status" value="1"/>
</dbReference>
<dbReference type="InterPro" id="IPR054093">
    <property type="entry name" value="Androglobin_II"/>
</dbReference>
<dbReference type="PROSITE" id="PS50203">
    <property type="entry name" value="CALPAIN_CAT"/>
    <property type="match status" value="1"/>
</dbReference>
<dbReference type="Pfam" id="PF00648">
    <property type="entry name" value="Peptidase_C2"/>
    <property type="match status" value="1"/>
</dbReference>
<dbReference type="Pfam" id="PF22068">
    <property type="entry name" value="Androglobin_II"/>
    <property type="match status" value="1"/>
</dbReference>
<comment type="caution">
    <text evidence="4">The sequence shown here is derived from an EMBL/GenBank/DDBJ whole genome shotgun (WGS) entry which is preliminary data.</text>
</comment>
<dbReference type="InterPro" id="IPR038765">
    <property type="entry name" value="Papain-like_cys_pep_sf"/>
</dbReference>
<accession>A0A507C7F7</accession>
<dbReference type="Pfam" id="PF22069">
    <property type="entry name" value="Androglobin_IV"/>
    <property type="match status" value="1"/>
</dbReference>
<dbReference type="AlphaFoldDB" id="A0A507C7F7"/>
<dbReference type="EMBL" id="QEAO01000017">
    <property type="protein sequence ID" value="TPX33926.1"/>
    <property type="molecule type" value="Genomic_DNA"/>
</dbReference>
<dbReference type="GeneID" id="42004585"/>
<dbReference type="InterPro" id="IPR053033">
    <property type="entry name" value="Androglobin-like"/>
</dbReference>
<dbReference type="PANTHER" id="PTHR46298:SF1">
    <property type="entry name" value="ANDROGLOBIN"/>
    <property type="match status" value="1"/>
</dbReference>
<dbReference type="InterPro" id="IPR001300">
    <property type="entry name" value="Peptidase_C2_calpain_cat"/>
</dbReference>
<feature type="compositionally biased region" description="Basic and acidic residues" evidence="2">
    <location>
        <begin position="1008"/>
        <end position="1042"/>
    </location>
</feature>
<proteinExistence type="predicted"/>
<feature type="region of interest" description="Disordered" evidence="2">
    <location>
        <begin position="334"/>
        <end position="353"/>
    </location>
</feature>
<protein>
    <recommendedName>
        <fullName evidence="3">Calpain catalytic domain-containing protein</fullName>
    </recommendedName>
</protein>
<comment type="caution">
    <text evidence="1">Lacks conserved residue(s) required for the propagation of feature annotation.</text>
</comment>
<feature type="region of interest" description="Disordered" evidence="2">
    <location>
        <begin position="1"/>
        <end position="25"/>
    </location>
</feature>
<feature type="domain" description="Calpain catalytic" evidence="3">
    <location>
        <begin position="193"/>
        <end position="256"/>
    </location>
</feature>
<evidence type="ECO:0000256" key="1">
    <source>
        <dbReference type="PROSITE-ProRule" id="PRU00239"/>
    </source>
</evidence>
<dbReference type="PANTHER" id="PTHR46298">
    <property type="entry name" value="ANDROGLOBIN"/>
    <property type="match status" value="1"/>
</dbReference>
<feature type="compositionally biased region" description="Polar residues" evidence="2">
    <location>
        <begin position="816"/>
        <end position="827"/>
    </location>
</feature>
<feature type="compositionally biased region" description="Low complexity" evidence="2">
    <location>
        <begin position="336"/>
        <end position="348"/>
    </location>
</feature>
<dbReference type="RefSeq" id="XP_031024810.1">
    <property type="nucleotide sequence ID" value="XM_031169288.1"/>
</dbReference>
<feature type="region of interest" description="Disordered" evidence="2">
    <location>
        <begin position="1008"/>
        <end position="1070"/>
    </location>
</feature>
<sequence>MLKKSASASKDRLTPRPPTADPIKRSLDLPILSPVVSLPEFNEAEVAAEKWVAKHAFEDPDGSILLPRSLSYMVEGYKRATELIPEGHSPIVARSPTDCASMFIVALSTPTTSVTDSNGVLLSNADGETTPIEPQLSPQPQATITPFMQANSHLLSSELMKSILVHLHFLYDQSINVKDDDCPPPWDQIYPHSKDGSPVISAAGKYIVKLYFMGAWRKVTIDDKIPVDSQGRPLLISSPEKTELWPLLLSKALIKIAALSYKNVEKSCEHGDFDVLHTIRGYIPERVTIGERMSESSWSHLGSVIRGHGHIPSSNSNRKSKDYLTSNAALAKTERSSSIQGSSAARSQTNIRQSGRGQPIVVFAYRDTPRNVTSLVRVVDLKETDEVIPATTCLTLVVRDYSTNCGKPVEALAMAESQHDLAYESDGTLTDSDLVNNGYRCFLFYHAQILFKPPKLINNIIVDASKVADTPRIPPLLFAQDPSRDTNLLVTLSTFGRVQASGLPRLPAITIESYDWRKKSRQESLLRFTTNATIGTFVVIPAGTHALRLTVDCSMSYQVSCWSRDDILLDDEAKYLTERLNVQVKDIDESFAAQPANSWWLLYKQIMMLSAPTFLAADLYVPDPFQSGARLHIINNDTGEEVEPSFALQPRQYPVNKAGYTIIAECKTVVARPPGRWKVRLVSDPPLPADLVTSSWTKFVTQDFEEQLIPNRQNVLFRYLVKLKDTPEMRIGCQLSCTNAALPIRLQILNNGLEMVSVGGMSAATVLNFVVADDSTTKNRYIIQGSVDVLGLLKQGRDLVSAVGDVRPQSGGGVANASSKTPGSGKSSAAKKRTTSTMDDAASVVSTTAAPTAPVATTTETPDLWKLRIFLTEPGSAITSKDTEREDRQKAIKDAWEAAQPGRSTRAKELREGYLKQQDGNIRPTTPAAAAAAKAAAAAECSLTLPRVLNMNEVAMREAEREYKLAEAIEAAEKIRAQRSLDREQRAGLKLHVLERIEQKAREVEKFKEEDLAKRESYRDKRTKEVDEWRTAREAAAREQADLLRQQQEAQMLLEGAKDDSPKKKNKTKN</sequence>
<dbReference type="InterPro" id="IPR054094">
    <property type="entry name" value="Androglobin_IV"/>
</dbReference>
<keyword evidence="5" id="KW-1185">Reference proteome</keyword>